<proteinExistence type="predicted"/>
<evidence type="ECO:0000313" key="2">
    <source>
        <dbReference type="Proteomes" id="UP001151760"/>
    </source>
</evidence>
<evidence type="ECO:0000313" key="1">
    <source>
        <dbReference type="EMBL" id="GJT77231.1"/>
    </source>
</evidence>
<comment type="caution">
    <text evidence="1">The sequence shown here is derived from an EMBL/GenBank/DDBJ whole genome shotgun (WGS) entry which is preliminary data.</text>
</comment>
<dbReference type="Proteomes" id="UP001151760">
    <property type="component" value="Unassembled WGS sequence"/>
</dbReference>
<protein>
    <submittedName>
        <fullName evidence="1">Uncharacterized protein</fullName>
    </submittedName>
</protein>
<organism evidence="1 2">
    <name type="scientific">Tanacetum coccineum</name>
    <dbReference type="NCBI Taxonomy" id="301880"/>
    <lineage>
        <taxon>Eukaryota</taxon>
        <taxon>Viridiplantae</taxon>
        <taxon>Streptophyta</taxon>
        <taxon>Embryophyta</taxon>
        <taxon>Tracheophyta</taxon>
        <taxon>Spermatophyta</taxon>
        <taxon>Magnoliopsida</taxon>
        <taxon>eudicotyledons</taxon>
        <taxon>Gunneridae</taxon>
        <taxon>Pentapetalae</taxon>
        <taxon>asterids</taxon>
        <taxon>campanulids</taxon>
        <taxon>Asterales</taxon>
        <taxon>Asteraceae</taxon>
        <taxon>Asteroideae</taxon>
        <taxon>Anthemideae</taxon>
        <taxon>Anthemidinae</taxon>
        <taxon>Tanacetum</taxon>
    </lineage>
</organism>
<name>A0ABQ5GPT6_9ASTR</name>
<sequence>MTEAFADSRIGFIQATLVCGKMMGLEALRFATKQSKQEWCSVVRDPIRFHFDAVTSKGSIVTRMVCLLERALQVRRTEAVSLDEEDEGEKPFCGRKYESCRKVGQL</sequence>
<keyword evidence="2" id="KW-1185">Reference proteome</keyword>
<gene>
    <name evidence="1" type="ORF">Tco_1043956</name>
</gene>
<reference evidence="1" key="1">
    <citation type="journal article" date="2022" name="Int. J. Mol. Sci.">
        <title>Draft Genome of Tanacetum Coccineum: Genomic Comparison of Closely Related Tanacetum-Family Plants.</title>
        <authorList>
            <person name="Yamashiro T."/>
            <person name="Shiraishi A."/>
            <person name="Nakayama K."/>
            <person name="Satake H."/>
        </authorList>
    </citation>
    <scope>NUCLEOTIDE SEQUENCE</scope>
</reference>
<dbReference type="EMBL" id="BQNB010018694">
    <property type="protein sequence ID" value="GJT77231.1"/>
    <property type="molecule type" value="Genomic_DNA"/>
</dbReference>
<reference evidence="1" key="2">
    <citation type="submission" date="2022-01" db="EMBL/GenBank/DDBJ databases">
        <authorList>
            <person name="Yamashiro T."/>
            <person name="Shiraishi A."/>
            <person name="Satake H."/>
            <person name="Nakayama K."/>
        </authorList>
    </citation>
    <scope>NUCLEOTIDE SEQUENCE</scope>
</reference>
<accession>A0ABQ5GPT6</accession>